<protein>
    <submittedName>
        <fullName evidence="2">Protein phosphatase 2C</fullName>
    </submittedName>
</protein>
<dbReference type="InterPro" id="IPR036457">
    <property type="entry name" value="PPM-type-like_dom_sf"/>
</dbReference>
<dbReference type="EMBL" id="FMHW01000002">
    <property type="protein sequence ID" value="SCL29987.1"/>
    <property type="molecule type" value="Genomic_DNA"/>
</dbReference>
<proteinExistence type="predicted"/>
<keyword evidence="3" id="KW-1185">Reference proteome</keyword>
<dbReference type="Gene3D" id="3.60.40.10">
    <property type="entry name" value="PPM-type phosphatase domain"/>
    <property type="match status" value="1"/>
</dbReference>
<dbReference type="STRING" id="145854.GA0074692_2839"/>
<evidence type="ECO:0000313" key="2">
    <source>
        <dbReference type="EMBL" id="SCL29987.1"/>
    </source>
</evidence>
<dbReference type="AlphaFoldDB" id="A0A1C6SKN0"/>
<sequence length="270" mass="28851">MRILAASEPSKADKLNEDWFSASPNVVVVLDGATARTDTGCVHGVSWYAAQLGASLSAQASDASMTLQAALAAAIEHVANQHQECDLTSPGTPSAAVAVLRRNQSHLEYLVLGDVGIILDADSDLTVIIDDRVDKTAQLERRAADAYPIGSAEKAEALIRMKHAELAARNAPGGFWVAAADPATVDHALIGKVAVDSINRSIVLTDGAARLVRMFNEASWNSMLELLESQGPSEVLRRVRQLELSDPVGFKWPRNKQSDDATIVYIASLV</sequence>
<name>A0A1C6SKN0_9ACTN</name>
<dbReference type="OrthoDB" id="3190646at2"/>
<evidence type="ECO:0000313" key="3">
    <source>
        <dbReference type="Proteomes" id="UP000198959"/>
    </source>
</evidence>
<accession>A0A1C6SKN0</accession>
<organism evidence="2 3">
    <name type="scientific">Micromonospora pallida</name>
    <dbReference type="NCBI Taxonomy" id="145854"/>
    <lineage>
        <taxon>Bacteria</taxon>
        <taxon>Bacillati</taxon>
        <taxon>Actinomycetota</taxon>
        <taxon>Actinomycetes</taxon>
        <taxon>Micromonosporales</taxon>
        <taxon>Micromonosporaceae</taxon>
        <taxon>Micromonospora</taxon>
    </lineage>
</organism>
<dbReference type="Proteomes" id="UP000198959">
    <property type="component" value="Unassembled WGS sequence"/>
</dbReference>
<evidence type="ECO:0000259" key="1">
    <source>
        <dbReference type="Pfam" id="PF13672"/>
    </source>
</evidence>
<dbReference type="InterPro" id="IPR001932">
    <property type="entry name" value="PPM-type_phosphatase-like_dom"/>
</dbReference>
<reference evidence="3" key="1">
    <citation type="submission" date="2016-06" db="EMBL/GenBank/DDBJ databases">
        <authorList>
            <person name="Varghese N."/>
            <person name="Submissions Spin"/>
        </authorList>
    </citation>
    <scope>NUCLEOTIDE SEQUENCE [LARGE SCALE GENOMIC DNA]</scope>
    <source>
        <strain evidence="3">DSM 43817</strain>
    </source>
</reference>
<feature type="domain" description="PPM-type phosphatase" evidence="1">
    <location>
        <begin position="23"/>
        <end position="229"/>
    </location>
</feature>
<gene>
    <name evidence="2" type="ORF">GA0074692_2839</name>
</gene>
<dbReference type="SUPFAM" id="SSF81606">
    <property type="entry name" value="PP2C-like"/>
    <property type="match status" value="1"/>
</dbReference>
<dbReference type="Pfam" id="PF13672">
    <property type="entry name" value="PP2C_2"/>
    <property type="match status" value="1"/>
</dbReference>